<feature type="compositionally biased region" description="Acidic residues" evidence="1">
    <location>
        <begin position="49"/>
        <end position="60"/>
    </location>
</feature>
<keyword evidence="3" id="KW-1185">Reference proteome</keyword>
<evidence type="ECO:0000256" key="1">
    <source>
        <dbReference type="SAM" id="MobiDB-lite"/>
    </source>
</evidence>
<feature type="compositionally biased region" description="Basic residues" evidence="1">
    <location>
        <begin position="139"/>
        <end position="156"/>
    </location>
</feature>
<comment type="caution">
    <text evidence="2">The sequence shown here is derived from an EMBL/GenBank/DDBJ whole genome shotgun (WGS) entry which is preliminary data.</text>
</comment>
<feature type="region of interest" description="Disordered" evidence="1">
    <location>
        <begin position="89"/>
        <end position="165"/>
    </location>
</feature>
<dbReference type="AlphaFoldDB" id="A0A8S3WIJ6"/>
<dbReference type="PANTHER" id="PTHR10773">
    <property type="entry name" value="DNA-DIRECTED RNA POLYMERASES I, II, AND III SUBUNIT RPABC2"/>
    <property type="match status" value="1"/>
</dbReference>
<evidence type="ECO:0000313" key="2">
    <source>
        <dbReference type="EMBL" id="CAG4962161.1"/>
    </source>
</evidence>
<name>A0A8S3WIJ6_PARAO</name>
<feature type="region of interest" description="Disordered" evidence="1">
    <location>
        <begin position="47"/>
        <end position="66"/>
    </location>
</feature>
<reference evidence="2" key="1">
    <citation type="submission" date="2021-04" db="EMBL/GenBank/DDBJ databases">
        <authorList>
            <person name="Tunstrom K."/>
        </authorList>
    </citation>
    <scope>NUCLEOTIDE SEQUENCE</scope>
</reference>
<evidence type="ECO:0000313" key="3">
    <source>
        <dbReference type="Proteomes" id="UP000691718"/>
    </source>
</evidence>
<dbReference type="Proteomes" id="UP000691718">
    <property type="component" value="Unassembled WGS sequence"/>
</dbReference>
<dbReference type="PANTHER" id="PTHR10773:SF19">
    <property type="match status" value="1"/>
</dbReference>
<accession>A0A8S3WIJ6</accession>
<proteinExistence type="predicted"/>
<gene>
    <name evidence="2" type="ORF">PAPOLLO_LOCUS6730</name>
</gene>
<dbReference type="EMBL" id="CAJQZP010000444">
    <property type="protein sequence ID" value="CAG4962161.1"/>
    <property type="molecule type" value="Genomic_DNA"/>
</dbReference>
<sequence length="366" mass="42032">MVLDERGKLWPASHLQDECIYGYENGEPSTSGQNTLFEVCSMNTPFPIDDTDSDIIEDSLDEPKHSTDNKKVYTILKNVSSGQNYKDFSSGSDNVFVPESPLSSSSSSIREQSDRTRQEDHIPTRNQHESEDLEENNKSRKRKIFPPKENKSKKRSRNELSWKKKSAAVARAKGEEYMSYKGVKVPKKTIQEGILCHEKYRLKCSSKFSLEDRQSILNSYYSLDSNSKNALLFSSIVSKPVARQCSNARKHKSASYKYYVKKQASTQEICKLGLCRIYQIGRKKIDLIKDIKNELSVPKPDRRGRHQSRPHKMDDDVVQCIKAHIASFPAEQSHYSRNKNIYKLYLSPLLNVTKMHAWFVFGNVSK</sequence>
<feature type="compositionally biased region" description="Basic and acidic residues" evidence="1">
    <location>
        <begin position="111"/>
        <end position="138"/>
    </location>
</feature>
<protein>
    <submittedName>
        <fullName evidence="2">(apollo) hypothetical protein</fullName>
    </submittedName>
</protein>
<organism evidence="2 3">
    <name type="scientific">Parnassius apollo</name>
    <name type="common">Apollo butterfly</name>
    <name type="synonym">Papilio apollo</name>
    <dbReference type="NCBI Taxonomy" id="110799"/>
    <lineage>
        <taxon>Eukaryota</taxon>
        <taxon>Metazoa</taxon>
        <taxon>Ecdysozoa</taxon>
        <taxon>Arthropoda</taxon>
        <taxon>Hexapoda</taxon>
        <taxon>Insecta</taxon>
        <taxon>Pterygota</taxon>
        <taxon>Neoptera</taxon>
        <taxon>Endopterygota</taxon>
        <taxon>Lepidoptera</taxon>
        <taxon>Glossata</taxon>
        <taxon>Ditrysia</taxon>
        <taxon>Papilionoidea</taxon>
        <taxon>Papilionidae</taxon>
        <taxon>Parnassiinae</taxon>
        <taxon>Parnassini</taxon>
        <taxon>Parnassius</taxon>
        <taxon>Parnassius</taxon>
    </lineage>
</organism>
<dbReference type="OrthoDB" id="7487112at2759"/>